<gene>
    <name evidence="6" type="ORF">CVE23_03925</name>
</gene>
<feature type="transmembrane region" description="Helical" evidence="4">
    <location>
        <begin position="42"/>
        <end position="70"/>
    </location>
</feature>
<dbReference type="InterPro" id="IPR036938">
    <property type="entry name" value="PAP2/HPO_sf"/>
</dbReference>
<proteinExistence type="predicted"/>
<name>A0A2K8QI70_9GAMM</name>
<feature type="transmembrane region" description="Helical" evidence="4">
    <location>
        <begin position="7"/>
        <end position="30"/>
    </location>
</feature>
<dbReference type="EC" id="3.6.1.27" evidence="1"/>
<organism evidence="6 7">
    <name type="scientific">Dickeya fangzhongdai</name>
    <dbReference type="NCBI Taxonomy" id="1778540"/>
    <lineage>
        <taxon>Bacteria</taxon>
        <taxon>Pseudomonadati</taxon>
        <taxon>Pseudomonadota</taxon>
        <taxon>Gammaproteobacteria</taxon>
        <taxon>Enterobacterales</taxon>
        <taxon>Pectobacteriaceae</taxon>
        <taxon>Dickeya</taxon>
    </lineage>
</organism>
<dbReference type="Pfam" id="PF01569">
    <property type="entry name" value="PAP2"/>
    <property type="match status" value="1"/>
</dbReference>
<dbReference type="Gene3D" id="1.20.144.10">
    <property type="entry name" value="Phosphatidic acid phosphatase type 2/haloperoxidase"/>
    <property type="match status" value="1"/>
</dbReference>
<dbReference type="SMART" id="SM00014">
    <property type="entry name" value="acidPPc"/>
    <property type="match status" value="1"/>
</dbReference>
<protein>
    <recommendedName>
        <fullName evidence="1">undecaprenyl-diphosphate phosphatase</fullName>
        <ecNumber evidence="1">3.6.1.27</ecNumber>
    </recommendedName>
    <alternativeName>
        <fullName evidence="2">Undecaprenyl pyrophosphate phosphatase</fullName>
    </alternativeName>
</protein>
<dbReference type="SUPFAM" id="SSF48317">
    <property type="entry name" value="Acid phosphatase/Vanadium-dependent haloperoxidase"/>
    <property type="match status" value="1"/>
</dbReference>
<keyword evidence="4" id="KW-0472">Membrane</keyword>
<sequence>MKKQPKVFTGIGVCLAALLAVPCIAWMAGWQWNPDAPSRLLAFFYFLTQTVSNPFGIITALFLLGVLLWVLKPAKTLVWRCALLIIAPILLGQVSVGVLKRCVQEPRPFVAWLSHNQPAEIHRFYNLDTDKRRRIVFDGLKDHATMPVWQKAHWAEQTSYSFPSGHSIFAAAWAMLGVGLLWPRRRFIGAVALIAWAAGVLASRLLLGMHWPVDLLGSTGLALILTYPSIKMINRTVPV</sequence>
<feature type="transmembrane region" description="Helical" evidence="4">
    <location>
        <begin position="187"/>
        <end position="207"/>
    </location>
</feature>
<reference evidence="7" key="1">
    <citation type="journal article" date="2018" name="Genome Announc.">
        <title>Complete genome sequence of a Dickeya fangzhongdai type strain causing bleeding canker of pear tree trunks.</title>
        <authorList>
            <person name="Zhao Y."/>
            <person name="Tian Y."/>
            <person name="Li X."/>
            <person name="Hu B."/>
        </authorList>
    </citation>
    <scope>NUCLEOTIDE SEQUENCE [LARGE SCALE GENOMIC DNA]</scope>
    <source>
        <strain evidence="7">DSM 101947</strain>
    </source>
</reference>
<evidence type="ECO:0000313" key="6">
    <source>
        <dbReference type="EMBL" id="ATZ93199.1"/>
    </source>
</evidence>
<evidence type="ECO:0000259" key="5">
    <source>
        <dbReference type="SMART" id="SM00014"/>
    </source>
</evidence>
<evidence type="ECO:0000256" key="4">
    <source>
        <dbReference type="SAM" id="Phobius"/>
    </source>
</evidence>
<dbReference type="GeneID" id="66563489"/>
<dbReference type="PANTHER" id="PTHR14969">
    <property type="entry name" value="SPHINGOSINE-1-PHOSPHATE PHOSPHOHYDROLASE"/>
    <property type="match status" value="1"/>
</dbReference>
<feature type="domain" description="Phosphatidic acid phosphatase type 2/haloperoxidase" evidence="5">
    <location>
        <begin position="82"/>
        <end position="230"/>
    </location>
</feature>
<evidence type="ECO:0000256" key="3">
    <source>
        <dbReference type="ARBA" id="ARBA00047594"/>
    </source>
</evidence>
<evidence type="ECO:0000313" key="7">
    <source>
        <dbReference type="Proteomes" id="UP000231901"/>
    </source>
</evidence>
<dbReference type="Proteomes" id="UP000231901">
    <property type="component" value="Chromosome"/>
</dbReference>
<feature type="transmembrane region" description="Helical" evidence="4">
    <location>
        <begin position="77"/>
        <end position="99"/>
    </location>
</feature>
<dbReference type="GO" id="GO:0050380">
    <property type="term" value="F:undecaprenyl-diphosphatase activity"/>
    <property type="evidence" value="ECO:0007669"/>
    <property type="project" value="UniProtKB-EC"/>
</dbReference>
<dbReference type="GO" id="GO:0005886">
    <property type="term" value="C:plasma membrane"/>
    <property type="evidence" value="ECO:0007669"/>
    <property type="project" value="TreeGrafter"/>
</dbReference>
<accession>A0A2K8QI70</accession>
<comment type="catalytic activity">
    <reaction evidence="3">
        <text>di-trans,octa-cis-undecaprenyl diphosphate + H2O = di-trans,octa-cis-undecaprenyl phosphate + phosphate + H(+)</text>
        <dbReference type="Rhea" id="RHEA:28094"/>
        <dbReference type="ChEBI" id="CHEBI:15377"/>
        <dbReference type="ChEBI" id="CHEBI:15378"/>
        <dbReference type="ChEBI" id="CHEBI:43474"/>
        <dbReference type="ChEBI" id="CHEBI:58405"/>
        <dbReference type="ChEBI" id="CHEBI:60392"/>
        <dbReference type="EC" id="3.6.1.27"/>
    </reaction>
</comment>
<keyword evidence="7" id="KW-1185">Reference proteome</keyword>
<keyword evidence="4" id="KW-0812">Transmembrane</keyword>
<evidence type="ECO:0000256" key="2">
    <source>
        <dbReference type="ARBA" id="ARBA00032707"/>
    </source>
</evidence>
<dbReference type="KEGG" id="dfn:CVE23_03925"/>
<dbReference type="PANTHER" id="PTHR14969:SF54">
    <property type="entry name" value="PHOSPHATIDYLGLYCEROPHOSPHATASE B"/>
    <property type="match status" value="1"/>
</dbReference>
<dbReference type="RefSeq" id="WP_100848942.1">
    <property type="nucleotide sequence ID" value="NZ_BMJF01000003.1"/>
</dbReference>
<feature type="transmembrane region" description="Helical" evidence="4">
    <location>
        <begin position="164"/>
        <end position="182"/>
    </location>
</feature>
<evidence type="ECO:0000256" key="1">
    <source>
        <dbReference type="ARBA" id="ARBA00012374"/>
    </source>
</evidence>
<dbReference type="EMBL" id="CP025003">
    <property type="protein sequence ID" value="ATZ93199.1"/>
    <property type="molecule type" value="Genomic_DNA"/>
</dbReference>
<dbReference type="InterPro" id="IPR000326">
    <property type="entry name" value="PAP2/HPO"/>
</dbReference>
<keyword evidence="4" id="KW-1133">Transmembrane helix</keyword>
<dbReference type="AlphaFoldDB" id="A0A2K8QI70"/>